<dbReference type="Gene3D" id="3.10.450.50">
    <property type="match status" value="1"/>
</dbReference>
<name>A0A1D3TTQ6_9FIRM</name>
<evidence type="ECO:0000313" key="1">
    <source>
        <dbReference type="EMBL" id="SCP97389.1"/>
    </source>
</evidence>
<dbReference type="PANTHER" id="PTHR33747">
    <property type="entry name" value="UPF0225 PROTEIN SCO1677"/>
    <property type="match status" value="1"/>
</dbReference>
<sequence>MLANRGFTPEEIVFQRKKEEPFQMPTIVPGSSNAAAMLRETQANLNRMGFNIDYESNAATIPAVAYPHGLDGEPVVSSKKVYPNDPCPCGSGKKYKKCCGKI</sequence>
<accession>A0A1D3TTQ6</accession>
<dbReference type="Proteomes" id="UP000199315">
    <property type="component" value="Unassembled WGS sequence"/>
</dbReference>
<dbReference type="EMBL" id="FMKA01000010">
    <property type="protein sequence ID" value="SCP97389.1"/>
    <property type="molecule type" value="Genomic_DNA"/>
</dbReference>
<dbReference type="Pfam" id="PF02810">
    <property type="entry name" value="SEC-C"/>
    <property type="match status" value="1"/>
</dbReference>
<dbReference type="PANTHER" id="PTHR33747:SF1">
    <property type="entry name" value="ADENYLATE CYCLASE-ASSOCIATED CAP C-TERMINAL DOMAIN-CONTAINING PROTEIN"/>
    <property type="match status" value="1"/>
</dbReference>
<evidence type="ECO:0000313" key="2">
    <source>
        <dbReference type="Proteomes" id="UP000199315"/>
    </source>
</evidence>
<organism evidence="1 2">
    <name type="scientific">Anaerobium acetethylicum</name>
    <dbReference type="NCBI Taxonomy" id="1619234"/>
    <lineage>
        <taxon>Bacteria</taxon>
        <taxon>Bacillati</taxon>
        <taxon>Bacillota</taxon>
        <taxon>Clostridia</taxon>
        <taxon>Lachnospirales</taxon>
        <taxon>Lachnospiraceae</taxon>
        <taxon>Anaerobium</taxon>
    </lineage>
</organism>
<reference evidence="1 2" key="1">
    <citation type="submission" date="2016-09" db="EMBL/GenBank/DDBJ databases">
        <authorList>
            <person name="Capua I."/>
            <person name="De Benedictis P."/>
            <person name="Joannis T."/>
            <person name="Lombin L.H."/>
            <person name="Cattoli G."/>
        </authorList>
    </citation>
    <scope>NUCLEOTIDE SEQUENCE [LARGE SCALE GENOMIC DNA]</scope>
    <source>
        <strain evidence="1 2">GluBS11</strain>
    </source>
</reference>
<dbReference type="InterPro" id="IPR004027">
    <property type="entry name" value="SEC_C_motif"/>
</dbReference>
<dbReference type="STRING" id="1619234.SAMN05421730_101051"/>
<dbReference type="AlphaFoldDB" id="A0A1D3TTQ6"/>
<gene>
    <name evidence="1" type="ORF">SAMN05421730_101051</name>
</gene>
<proteinExistence type="predicted"/>
<dbReference type="SUPFAM" id="SSF103642">
    <property type="entry name" value="Sec-C motif"/>
    <property type="match status" value="1"/>
</dbReference>
<protein>
    <submittedName>
        <fullName evidence="1">SEC-C motif-containing protein</fullName>
    </submittedName>
</protein>
<keyword evidence="2" id="KW-1185">Reference proteome</keyword>